<dbReference type="Pfam" id="PF02260">
    <property type="entry name" value="FATC"/>
    <property type="match status" value="1"/>
</dbReference>
<dbReference type="SMART" id="SM00146">
    <property type="entry name" value="PI3Kc"/>
    <property type="match status" value="1"/>
</dbReference>
<dbReference type="SMART" id="SM01345">
    <property type="entry name" value="Rapamycin_bind"/>
    <property type="match status" value="1"/>
</dbReference>
<keyword evidence="14" id="KW-1185">Reference proteome</keyword>
<feature type="region of interest" description="Disordered" evidence="12">
    <location>
        <begin position="1165"/>
        <end position="1186"/>
    </location>
</feature>
<keyword evidence="11" id="KW-0175">Coiled coil</keyword>
<sequence>MSQRPTGGRGRRPDRENASYNSHGGPNGSKSDSKNSESNSKSNSNSHDRSPHAVKDEKRSRLPPPRPSIKQRDSKFDGERRKDGDRGGFKQSRGEGISIQKSPKNESGKLSGIGGAYAREFVPAENRKISDNLKGPPDESRLARILRRVQRDEDKERRMASVKQLQEYLLIPENGKAIMKASDQMLAALQDVFHERTYREIKQGVAECLGILGGVMGIDAHRYFQWLFGKLDSAIAEEVKGLFLKALLETLRFDEHKQVLNDFTQMIMTNVQGILECADSPDLLMSVVDVILFISKVYPHTFAAHFRDTVDILVGWHIDATQKDKLIQYTSDALVHFHTFWVADISFSITLLGQFLEDMEAYSEDLGIGLGGQVSSDDDVPSPEECVAKLAALLRVFSTVVRSLGDHFTAMYGPPITQEYQNELMDRTVKCVQHANSCLYSEQTSHTANQCLLLMVDSIDSSHPDSYDVLLQYIISQVESRRQSSYSYLMVLLDLIQKVIEKASTHLPVSFMTRLIGPDSRFLTLRFHHDSSVLNKLLGVYQAIMNLKSVPLLTEAYRLVQADIEVAYNTLAEKAKEKDKLELVQNNPFVEGDVTSEQAETIIVFNLCALAEVGNTKSNLIGMWALTPSIFELLSQNLLPFPSKVSEQYPAVQYAVLHTLQSHCVRHGHFISSSTLVGESNSTGMMSTTSDNLAVLLHLLTQLLSQPNIAYDSIVLGLQWMRDIVQALENSTHVYTNAQFLQAIHTVINMGYDRQKIIRLEACRCLDLLFNLAIDAGTSKLNLPVHIINRVLELCCTHRVDSDCDIRAKFAILERYVPLDVAFRFSKTLGYIAKQRKDHCNKAVLGSKSVPHIRGLQAGCLARRGHMVKIPAVTFHSNNFRCVMNYVLTNINQSMHNDLSWLEGVYQTCQHKEKELEVKETANSLSSMVDGNDSLLWFWAMAESAQFCVLAKLRTPLGKPQDTFTKIEGALKAYAVQLKHGEKEEKGEDEGEKSSAAPYEALLRAHLLIYFMEVLEKQLYNAYEGTAVAMAGTPKAVRTFFRTNRNTCQEWLTRVRMCIIAIASKCDQPTTVIRQAFELLNEMKVNNHTQGPEFERVVMRLVEALCKLRCPDAIQGIYIWCKDIIGRKMSWIKSAIDKAWGRHEEAAQSFKNQLRTYVTPESMFEDGKATEDSSPEGSPQLSPKNADMFPRRMILSKNYEPDPVMVTYLATEVADCYKKLCCWDDVLAWQETLQQYRHDSTSDSLQNAYNCNVDINCIKALSSFENLQYLETKEHLELIPGGSLGDLTHEAPNEGLLWSPEVVLEQSHLQLMKVITMCETDDWKPKRENLLGCLDLSAELAESVLRVGSFDWPPHIDPEAIYLLQEATTLTSLLSRSAELRSVPYSERLSLDPKEHDVGLLQQVTSMAKVREHLRSQTFEYSSAEGQSQLVQLQMACVTLARKQHNFKLAHKLLMQQINSSFYGQVENGRVNQSDPIISALSTINTSTVITEQRNMLKIERESAKLLHATSNQKEAVETISKSILTHLTIKPDELSMSEKNDESICSEMNARSILTLVKWLQGDNKYLTSLASQMKQNGQGEEAGMSVTARNLLMLLETEKGSTGNRLIFEHQGLNLGEGGLLSDSDVLVGRLLHLSTLQSSTLAKSWFSFAGWSYKWGRKAVDSASHGSPVELSISERNEILSLLPKGTSVPDTETVYSVLSQVHAAISSEEDISDQDQSLYDDGSETTRKQLLSSCLPLQVASDECIDKLLAIWKRVVGRVYCHYDASAKAYFTYLKLNGQGSDDQGNMDGNITATLRLLRLLVKHAWELRGVLEDGLAHTPTAPWKGIIPQLFSRLNHPEQYVRQSVSDLLCRVAHDAPHLIVYPAVVGCSTVQADVTKELNRDKILNDYLPTDTAQDGDNENETEMDVSNLQEDSGKTPDEDDDVGQEIGIEGSTELQNCFTLIVDTLAQHNSQMITEVQLLVQELRRITLLWDELWLGTLNQQHQDVTRRISQLENEVKKVMNNTSLSKEEKSAIIREKHKTVLKPTVYTIERLREITSNTPETGHEQWFQNSFSKTIDDAFNKLSNPNNPCNPQSSWQTFKQLHHTLQQRANKRTSLVLRMDQITPKLSSMKDTVIAMPGLGTSGDVITIGSIHNVCQILPTKTKPKKLIFIGSDGKKYSYLFKGLEDLHLDERIMQFLSIVNNMFAKSNKGDKMLYHARHYSVTPLGPRSGLIQWVDGATPLFSLYKRWQQREALANQKPQSTGSSTNQVVVPRPSEVFYNKLTPALKEQGITNLDNRKEWPQAVTRKVLEDLMKDTPKDLLAREMWCSSTSSAEWWQMVQTYSRSTAVMSMIGYIIGLGDRHLDNLLVDLATGEVVHIDYNVCFEKGSSLRVPEKVPFRMTQNLEIALGITGVEGTFRVACEHVIKTMRKGRETLLTLLEAFVYDPLVDWTTGNEAGYTGAFYGGGQGAQGNENRQSKKEMEREITQSMFSIRVAEMKAQWLKNREDLKAAIPKLQDAVEKLHKTQGEVHQAKDEIEQLNEICIVLDKAADDDQHDIYSLGDRYAEYSVIQSTRLSVQSAIQDKLNECDTWHSLHKYALSTIQGIALQKLCAEATMSLDVGVPSYVPAVEFLQGAGQAQTVTQCEAIEGELVTLLHQQQAIVRNCLDVLHSYATIVSQLPARYVEENRIPRWQHWLEGLISDFTSEKCKEVVHEFQEMYDVTTQAHPTTPGVLAMELRLQALIADTNTKLIQLLERRSMGIETSLLGVQVQESMNGLHLYVSENGKAGRVGLGNVILTALCGLSKRYLIMEGAAAAAGERLMDLTSREGDWFLDELYSMSGNIHQLLAMYSDITLMDENFNDELDKEKITQLMTALQRTHTLYTGLQELNSNFRNIILPETLKTIQAEDPTVISSLESLAAIVNNCDTPLNDVVSQLELQLRNTILGMETDLGVMTLVKKLQADFNYLLQGHDPEYNELTSGQMLLMGFNGLFTRLDADFSDMLEAISSIDVPDIWRKVDVIQEAKSLQLSAFNESTIGLICNLFFVKRLQAMSEFFTLCQAQASALLGTKDCVLHDDEYLAKPVKEFIAEYVRKQVIGLPSQTLGYIMCVIINASGVDVTAEIELKDIGADSKVGIEDLCTKLVEYNLKENVFQRVHLTQGSSLLSTHDAIWRKQDLASRLDNNIGPLKSSLTRAQVQLARYEWLHEDILTKAGHQLNQMMLPSRSNVMSELRKSVQALMSHEAAVLGVQEKYLLLEASISQRLKWASGANQNLQAVHSNFEEAQATRNVFYEKQIMLAADVTKICNALLHFEALRTRTAEALAADSTFMALINRCEESCLLTESSTITVTPIEEELMLKKPLQGGQVVSLEWIKSTAEELNKETVQLNSKIVKQKTHIDNAREGVKSKVGTMKIQLNQHHKLMSDIRTMLKSMSKYEEQDFGVEPIEGGIREYVLTYRVFTEKLTSMLKLVMCDDITPEVMSEINGMITSVKKQLTSVYDGLINFASPLSLGQQEVEKTDGPSFATALKKNVDKDGGTTKRGTITRELLTATPPATPLMNPRASVVSAKKVDKVTRDPRTGKAVQERNSYAVSVWRRVKQKLDGRDPDINQRLSVPEQVDFVIHEATNMENLCLLYEGWTPWV</sequence>
<feature type="coiled-coil region" evidence="11">
    <location>
        <begin position="1982"/>
        <end position="2016"/>
    </location>
</feature>
<feature type="compositionally biased region" description="Low complexity" evidence="12">
    <location>
        <begin position="36"/>
        <end position="45"/>
    </location>
</feature>
<evidence type="ECO:0000256" key="5">
    <source>
        <dbReference type="ARBA" id="ARBA00022741"/>
    </source>
</evidence>
<dbReference type="SUPFAM" id="SSF48371">
    <property type="entry name" value="ARM repeat"/>
    <property type="match status" value="1"/>
</dbReference>
<dbReference type="InterPro" id="IPR036940">
    <property type="entry name" value="PI3/4_kinase_cat_sf"/>
</dbReference>
<dbReference type="GO" id="GO:0005524">
    <property type="term" value="F:ATP binding"/>
    <property type="evidence" value="ECO:0007669"/>
    <property type="project" value="UniProtKB-KW"/>
</dbReference>
<evidence type="ECO:0000256" key="4">
    <source>
        <dbReference type="ARBA" id="ARBA00022679"/>
    </source>
</evidence>
<evidence type="ECO:0000256" key="12">
    <source>
        <dbReference type="SAM" id="MobiDB-lite"/>
    </source>
</evidence>
<protein>
    <recommendedName>
        <fullName evidence="2">non-specific serine/threonine protein kinase</fullName>
        <ecNumber evidence="2">2.7.11.1</ecNumber>
    </recommendedName>
</protein>
<dbReference type="Pfam" id="PF15785">
    <property type="entry name" value="SMG1"/>
    <property type="match status" value="1"/>
</dbReference>
<dbReference type="EC" id="2.7.11.1" evidence="2"/>
<evidence type="ECO:0000313" key="14">
    <source>
        <dbReference type="Proteomes" id="UP000749559"/>
    </source>
</evidence>
<proteinExistence type="inferred from homology"/>
<organism evidence="13 14">
    <name type="scientific">Owenia fusiformis</name>
    <name type="common">Polychaete worm</name>
    <dbReference type="NCBI Taxonomy" id="6347"/>
    <lineage>
        <taxon>Eukaryota</taxon>
        <taxon>Metazoa</taxon>
        <taxon>Spiralia</taxon>
        <taxon>Lophotrochozoa</taxon>
        <taxon>Annelida</taxon>
        <taxon>Polychaeta</taxon>
        <taxon>Sedentaria</taxon>
        <taxon>Canalipalpata</taxon>
        <taxon>Sabellida</taxon>
        <taxon>Oweniida</taxon>
        <taxon>Oweniidae</taxon>
        <taxon>Owenia</taxon>
    </lineage>
</organism>
<dbReference type="InterPro" id="IPR011009">
    <property type="entry name" value="Kinase-like_dom_sf"/>
</dbReference>
<dbReference type="Pfam" id="PF00454">
    <property type="entry name" value="PI3_PI4_kinase"/>
    <property type="match status" value="1"/>
</dbReference>
<feature type="region of interest" description="Disordered" evidence="12">
    <location>
        <begin position="1892"/>
        <end position="1931"/>
    </location>
</feature>
<reference evidence="13" key="1">
    <citation type="submission" date="2022-03" db="EMBL/GenBank/DDBJ databases">
        <authorList>
            <person name="Martin C."/>
        </authorList>
    </citation>
    <scope>NUCLEOTIDE SEQUENCE</scope>
</reference>
<keyword evidence="3" id="KW-0723">Serine/threonine-protein kinase</keyword>
<evidence type="ECO:0000256" key="6">
    <source>
        <dbReference type="ARBA" id="ARBA00022777"/>
    </source>
</evidence>
<dbReference type="FunFam" id="1.10.1070.11:FF:000008">
    <property type="entry name" value="serine/threonine-protein kinase SMG1 isoform X2"/>
    <property type="match status" value="1"/>
</dbReference>
<comment type="similarity">
    <text evidence="1">Belongs to the PI3/PI4-kinase family.</text>
</comment>
<dbReference type="PANTHER" id="PTHR11139">
    <property type="entry name" value="ATAXIA TELANGIECTASIA MUTATED ATM -RELATED"/>
    <property type="match status" value="1"/>
</dbReference>
<dbReference type="SUPFAM" id="SSF56112">
    <property type="entry name" value="Protein kinase-like (PK-like)"/>
    <property type="match status" value="1"/>
</dbReference>
<evidence type="ECO:0000256" key="1">
    <source>
        <dbReference type="ARBA" id="ARBA00011031"/>
    </source>
</evidence>
<dbReference type="GO" id="GO:0005634">
    <property type="term" value="C:nucleus"/>
    <property type="evidence" value="ECO:0007669"/>
    <property type="project" value="TreeGrafter"/>
</dbReference>
<dbReference type="PROSITE" id="PS00916">
    <property type="entry name" value="PI3_4_KINASE_2"/>
    <property type="match status" value="1"/>
</dbReference>
<keyword evidence="5" id="KW-0547">Nucleotide-binding</keyword>
<evidence type="ECO:0000256" key="3">
    <source>
        <dbReference type="ARBA" id="ARBA00022527"/>
    </source>
</evidence>
<dbReference type="SMART" id="SM01343">
    <property type="entry name" value="FATC"/>
    <property type="match status" value="1"/>
</dbReference>
<dbReference type="GO" id="GO:0000184">
    <property type="term" value="P:nuclear-transcribed mRNA catabolic process, nonsense-mediated decay"/>
    <property type="evidence" value="ECO:0007669"/>
    <property type="project" value="UniProtKB-KW"/>
</dbReference>
<feature type="region of interest" description="Disordered" evidence="12">
    <location>
        <begin position="1"/>
        <end position="112"/>
    </location>
</feature>
<dbReference type="InterPro" id="IPR031559">
    <property type="entry name" value="SMG1"/>
</dbReference>
<feature type="compositionally biased region" description="Basic and acidic residues" evidence="12">
    <location>
        <begin position="70"/>
        <end position="88"/>
    </location>
</feature>
<feature type="coiled-coil region" evidence="11">
    <location>
        <begin position="2493"/>
        <end position="2530"/>
    </location>
</feature>
<evidence type="ECO:0000256" key="7">
    <source>
        <dbReference type="ARBA" id="ARBA00022840"/>
    </source>
</evidence>
<dbReference type="PROSITE" id="PS50290">
    <property type="entry name" value="PI3_4_KINASE_3"/>
    <property type="match status" value="1"/>
</dbReference>
<feature type="compositionally biased region" description="Basic and acidic residues" evidence="12">
    <location>
        <begin position="46"/>
        <end position="60"/>
    </location>
</feature>
<evidence type="ECO:0000256" key="2">
    <source>
        <dbReference type="ARBA" id="ARBA00012513"/>
    </source>
</evidence>
<dbReference type="Gene3D" id="1.10.1070.11">
    <property type="entry name" value="Phosphatidylinositol 3-/4-kinase, catalytic domain"/>
    <property type="match status" value="1"/>
</dbReference>
<keyword evidence="4" id="KW-0808">Transferase</keyword>
<dbReference type="OrthoDB" id="10065496at2759"/>
<dbReference type="InterPro" id="IPR018936">
    <property type="entry name" value="PI3/4_kinase_CS"/>
</dbReference>
<evidence type="ECO:0000256" key="9">
    <source>
        <dbReference type="ARBA" id="ARBA00047899"/>
    </source>
</evidence>
<dbReference type="GO" id="GO:0004674">
    <property type="term" value="F:protein serine/threonine kinase activity"/>
    <property type="evidence" value="ECO:0007669"/>
    <property type="project" value="UniProtKB-KW"/>
</dbReference>
<dbReference type="Proteomes" id="UP000749559">
    <property type="component" value="Unassembled WGS sequence"/>
</dbReference>
<dbReference type="InterPro" id="IPR000403">
    <property type="entry name" value="PI3/4_kinase_cat_dom"/>
</dbReference>
<gene>
    <name evidence="13" type="ORF">OFUS_LOCUS19515</name>
</gene>
<dbReference type="InterPro" id="IPR039414">
    <property type="entry name" value="SMG1_PIKKc"/>
</dbReference>
<dbReference type="Gene3D" id="3.30.1010.10">
    <property type="entry name" value="Phosphatidylinositol 3-kinase Catalytic Subunit, Chain A, domain 4"/>
    <property type="match status" value="1"/>
</dbReference>
<dbReference type="InterPro" id="IPR003152">
    <property type="entry name" value="FATC_dom"/>
</dbReference>
<evidence type="ECO:0000256" key="11">
    <source>
        <dbReference type="SAM" id="Coils"/>
    </source>
</evidence>
<dbReference type="InterPro" id="IPR016024">
    <property type="entry name" value="ARM-type_fold"/>
</dbReference>
<dbReference type="FunFam" id="3.30.1010.10:FF:000010">
    <property type="entry name" value="serine/threonine-protein kinase SMG1 isoform X1"/>
    <property type="match status" value="1"/>
</dbReference>
<feature type="compositionally biased region" description="Acidic residues" evidence="12">
    <location>
        <begin position="1900"/>
        <end position="1910"/>
    </location>
</feature>
<evidence type="ECO:0000256" key="10">
    <source>
        <dbReference type="ARBA" id="ARBA00048679"/>
    </source>
</evidence>
<dbReference type="EMBL" id="CAIIXF020000009">
    <property type="protein sequence ID" value="CAH1794898.1"/>
    <property type="molecule type" value="Genomic_DNA"/>
</dbReference>
<comment type="caution">
    <text evidence="13">The sequence shown here is derived from an EMBL/GenBank/DDBJ whole genome shotgun (WGS) entry which is preliminary data.</text>
</comment>
<keyword evidence="6" id="KW-0418">Kinase</keyword>
<accession>A0A8J1U5F0</accession>
<evidence type="ECO:0000256" key="8">
    <source>
        <dbReference type="ARBA" id="ARBA00023161"/>
    </source>
</evidence>
<name>A0A8J1U5F0_OWEFU</name>
<dbReference type="PROSITE" id="PS51190">
    <property type="entry name" value="FATC"/>
    <property type="match status" value="1"/>
</dbReference>
<evidence type="ECO:0000313" key="13">
    <source>
        <dbReference type="EMBL" id="CAH1794898.1"/>
    </source>
</evidence>
<dbReference type="InterPro" id="IPR014009">
    <property type="entry name" value="PIK_FAT"/>
</dbReference>
<comment type="catalytic activity">
    <reaction evidence="9">
        <text>L-threonyl-[protein] + ATP = O-phospho-L-threonyl-[protein] + ADP + H(+)</text>
        <dbReference type="Rhea" id="RHEA:46608"/>
        <dbReference type="Rhea" id="RHEA-COMP:11060"/>
        <dbReference type="Rhea" id="RHEA-COMP:11605"/>
        <dbReference type="ChEBI" id="CHEBI:15378"/>
        <dbReference type="ChEBI" id="CHEBI:30013"/>
        <dbReference type="ChEBI" id="CHEBI:30616"/>
        <dbReference type="ChEBI" id="CHEBI:61977"/>
        <dbReference type="ChEBI" id="CHEBI:456216"/>
        <dbReference type="EC" id="2.7.11.1"/>
    </reaction>
</comment>
<dbReference type="PROSITE" id="PS51189">
    <property type="entry name" value="FAT"/>
    <property type="match status" value="1"/>
</dbReference>
<keyword evidence="8" id="KW-0866">Nonsense-mediated mRNA decay</keyword>
<dbReference type="InterPro" id="IPR050517">
    <property type="entry name" value="DDR_Repair_Kinase"/>
</dbReference>
<keyword evidence="7" id="KW-0067">ATP-binding</keyword>
<dbReference type="PANTHER" id="PTHR11139:SF71">
    <property type="entry name" value="SERINE_THREONINE-PROTEIN KINASE SMG1"/>
    <property type="match status" value="1"/>
</dbReference>
<dbReference type="CDD" id="cd05170">
    <property type="entry name" value="PIKKc_SMG1"/>
    <property type="match status" value="1"/>
</dbReference>
<comment type="catalytic activity">
    <reaction evidence="10">
        <text>L-seryl-[protein] + ATP = O-phospho-L-seryl-[protein] + ADP + H(+)</text>
        <dbReference type="Rhea" id="RHEA:17989"/>
        <dbReference type="Rhea" id="RHEA-COMP:9863"/>
        <dbReference type="Rhea" id="RHEA-COMP:11604"/>
        <dbReference type="ChEBI" id="CHEBI:15378"/>
        <dbReference type="ChEBI" id="CHEBI:29999"/>
        <dbReference type="ChEBI" id="CHEBI:30616"/>
        <dbReference type="ChEBI" id="CHEBI:83421"/>
        <dbReference type="ChEBI" id="CHEBI:456216"/>
        <dbReference type="EC" id="2.7.11.1"/>
    </reaction>
</comment>